<evidence type="ECO:0000256" key="2">
    <source>
        <dbReference type="ARBA" id="ARBA00004756"/>
    </source>
</evidence>
<dbReference type="SUPFAM" id="SSF51569">
    <property type="entry name" value="Aldolase"/>
    <property type="match status" value="1"/>
</dbReference>
<evidence type="ECO:0000256" key="1">
    <source>
        <dbReference type="ARBA" id="ARBA00004496"/>
    </source>
</evidence>
<dbReference type="HAMAP" id="MF_00056">
    <property type="entry name" value="KDO8P_synth"/>
    <property type="match status" value="1"/>
</dbReference>
<dbReference type="InterPro" id="IPR006218">
    <property type="entry name" value="DAHP1/KDSA"/>
</dbReference>
<dbReference type="PANTHER" id="PTHR21057">
    <property type="entry name" value="PHOSPHO-2-DEHYDRO-3-DEOXYHEPTONATE ALDOLASE"/>
    <property type="match status" value="1"/>
</dbReference>
<dbReference type="UniPathway" id="UPA00357">
    <property type="reaction ID" value="UER00474"/>
</dbReference>
<dbReference type="Proteomes" id="UP000460298">
    <property type="component" value="Unassembled WGS sequence"/>
</dbReference>
<name>A0A833LZW7_9LEPT</name>
<dbReference type="NCBIfam" id="NF003543">
    <property type="entry name" value="PRK05198.1"/>
    <property type="match status" value="1"/>
</dbReference>
<evidence type="ECO:0000256" key="5">
    <source>
        <dbReference type="ARBA" id="ARBA00022490"/>
    </source>
</evidence>
<dbReference type="UniPathway" id="UPA00030"/>
<keyword evidence="5 8" id="KW-0963">Cytoplasm</keyword>
<accession>A0A833LZW7</accession>
<keyword evidence="6 8" id="KW-0808">Transferase</keyword>
<dbReference type="AlphaFoldDB" id="A0A833LZW7"/>
<comment type="subcellular location">
    <subcellularLocation>
        <location evidence="1 8">Cytoplasm</location>
    </subcellularLocation>
</comment>
<dbReference type="GO" id="GO:0005737">
    <property type="term" value="C:cytoplasm"/>
    <property type="evidence" value="ECO:0007669"/>
    <property type="project" value="UniProtKB-SubCell"/>
</dbReference>
<evidence type="ECO:0000256" key="4">
    <source>
        <dbReference type="ARBA" id="ARBA00010499"/>
    </source>
</evidence>
<sequence>MKLASERDFLNGSKIGGNHPFFLIAGPCVIESRDMLARVCERMKTVCDELGVFYVFKSSFDKANRSSGDSPRGPGLDEGLKHLEFIKKEFGVPVLTDVHEAHQAAAVAEVCDILQIPAFLCRQSDLIQACADTGRFVNVKKGQFMAPWDAPSIVAKVKERGNDRVLITERGVSFGYNNLVFDPRSPAIMHESDIAVVFDGTHSTQLPGGGKQSGGNREMAPVLMRAAVAVGIEGLFMEVHPEPEKAWSDSATQYWLDRSPDVLRDLYRLDRLVKGA</sequence>
<dbReference type="NCBIfam" id="TIGR01362">
    <property type="entry name" value="KDO8P_synth"/>
    <property type="match status" value="1"/>
</dbReference>
<keyword evidence="8" id="KW-0448">Lipopolysaccharide biosynthesis</keyword>
<comment type="catalytic activity">
    <reaction evidence="7 8">
        <text>D-arabinose 5-phosphate + phosphoenolpyruvate + H2O = 3-deoxy-alpha-D-manno-2-octulosonate-8-phosphate + phosphate</text>
        <dbReference type="Rhea" id="RHEA:14053"/>
        <dbReference type="ChEBI" id="CHEBI:15377"/>
        <dbReference type="ChEBI" id="CHEBI:43474"/>
        <dbReference type="ChEBI" id="CHEBI:57693"/>
        <dbReference type="ChEBI" id="CHEBI:58702"/>
        <dbReference type="ChEBI" id="CHEBI:85985"/>
        <dbReference type="EC" id="2.5.1.55"/>
    </reaction>
</comment>
<comment type="caution">
    <text evidence="10">The sequence shown here is derived from an EMBL/GenBank/DDBJ whole genome shotgun (WGS) entry which is preliminary data.</text>
</comment>
<comment type="pathway">
    <text evidence="3 8">Carbohydrate biosynthesis; 3-deoxy-D-manno-octulosonate biosynthesis; 3-deoxy-D-manno-octulosonate from D-ribulose 5-phosphate: step 2/3.</text>
</comment>
<dbReference type="OrthoDB" id="9780456at2"/>
<dbReference type="InterPro" id="IPR006269">
    <property type="entry name" value="KDO8P_synthase"/>
</dbReference>
<organism evidence="10 11">
    <name type="scientific">Leptonema illini</name>
    <dbReference type="NCBI Taxonomy" id="183"/>
    <lineage>
        <taxon>Bacteria</taxon>
        <taxon>Pseudomonadati</taxon>
        <taxon>Spirochaetota</taxon>
        <taxon>Spirochaetia</taxon>
        <taxon>Leptospirales</taxon>
        <taxon>Leptospiraceae</taxon>
        <taxon>Leptonema</taxon>
    </lineage>
</organism>
<feature type="domain" description="DAHP synthetase I/KDSA" evidence="9">
    <location>
        <begin position="13"/>
        <end position="260"/>
    </location>
</feature>
<evidence type="ECO:0000256" key="7">
    <source>
        <dbReference type="ARBA" id="ARBA00049112"/>
    </source>
</evidence>
<reference evidence="10 11" key="1">
    <citation type="submission" date="2019-10" db="EMBL/GenBank/DDBJ databases">
        <title>Extracellular Electron Transfer in a Candidatus Methanoperedens spp. Enrichment Culture.</title>
        <authorList>
            <person name="Berger S."/>
            <person name="Rangel Shaw D."/>
            <person name="Berben T."/>
            <person name="In 'T Zandt M."/>
            <person name="Frank J."/>
            <person name="Reimann J."/>
            <person name="Jetten M.S.M."/>
            <person name="Welte C.U."/>
        </authorList>
    </citation>
    <scope>NUCLEOTIDE SEQUENCE [LARGE SCALE GENOMIC DNA]</scope>
    <source>
        <strain evidence="10">SB12</strain>
    </source>
</reference>
<dbReference type="RefSeq" id="WP_002771927.1">
    <property type="nucleotide sequence ID" value="NZ_JQDG01000038.1"/>
</dbReference>
<evidence type="ECO:0000256" key="6">
    <source>
        <dbReference type="ARBA" id="ARBA00022679"/>
    </source>
</evidence>
<evidence type="ECO:0000256" key="3">
    <source>
        <dbReference type="ARBA" id="ARBA00004845"/>
    </source>
</evidence>
<dbReference type="EMBL" id="WBUI01000002">
    <property type="protein sequence ID" value="KAB2934736.1"/>
    <property type="molecule type" value="Genomic_DNA"/>
</dbReference>
<protein>
    <recommendedName>
        <fullName evidence="8">2-dehydro-3-deoxyphosphooctonate aldolase</fullName>
        <ecNumber evidence="8">2.5.1.55</ecNumber>
    </recommendedName>
    <alternativeName>
        <fullName evidence="8">3-deoxy-D-manno-octulosonic acid 8-phosphate synthase</fullName>
    </alternativeName>
    <alternativeName>
        <fullName evidence="8">KDO-8-phosphate synthase</fullName>
        <shortName evidence="8">KDO 8-P synthase</shortName>
        <shortName evidence="8">KDOPS</shortName>
    </alternativeName>
    <alternativeName>
        <fullName evidence="8">Phospho-2-dehydro-3-deoxyoctonate aldolase</fullName>
    </alternativeName>
</protein>
<comment type="pathway">
    <text evidence="2">Bacterial outer membrane biogenesis; lipopolysaccharide biosynthesis.</text>
</comment>
<dbReference type="InterPro" id="IPR013785">
    <property type="entry name" value="Aldolase_TIM"/>
</dbReference>
<gene>
    <name evidence="8 10" type="primary">kdsA</name>
    <name evidence="10" type="ORF">F9K24_02875</name>
</gene>
<dbReference type="Pfam" id="PF00793">
    <property type="entry name" value="DAHP_synth_1"/>
    <property type="match status" value="1"/>
</dbReference>
<evidence type="ECO:0000313" key="11">
    <source>
        <dbReference type="Proteomes" id="UP000460298"/>
    </source>
</evidence>
<dbReference type="EC" id="2.5.1.55" evidence="8"/>
<dbReference type="GO" id="GO:0019294">
    <property type="term" value="P:keto-3-deoxy-D-manno-octulosonic acid biosynthetic process"/>
    <property type="evidence" value="ECO:0007669"/>
    <property type="project" value="UniProtKB-UniRule"/>
</dbReference>
<evidence type="ECO:0000259" key="9">
    <source>
        <dbReference type="Pfam" id="PF00793"/>
    </source>
</evidence>
<evidence type="ECO:0000256" key="8">
    <source>
        <dbReference type="HAMAP-Rule" id="MF_00056"/>
    </source>
</evidence>
<comment type="similarity">
    <text evidence="4 8">Belongs to the KdsA family.</text>
</comment>
<dbReference type="GO" id="GO:0008676">
    <property type="term" value="F:3-deoxy-8-phosphooctulonate synthase activity"/>
    <property type="evidence" value="ECO:0007669"/>
    <property type="project" value="UniProtKB-UniRule"/>
</dbReference>
<dbReference type="Gene3D" id="3.20.20.70">
    <property type="entry name" value="Aldolase class I"/>
    <property type="match status" value="1"/>
</dbReference>
<evidence type="ECO:0000313" key="10">
    <source>
        <dbReference type="EMBL" id="KAB2934736.1"/>
    </source>
</evidence>
<proteinExistence type="inferred from homology"/>